<dbReference type="AlphaFoldDB" id="A0A392TZC4"/>
<protein>
    <submittedName>
        <fullName evidence="1">Uncharacterized protein</fullName>
    </submittedName>
</protein>
<sequence length="19" mass="2264">MRLRGDERPSMKEVAMELD</sequence>
<dbReference type="Proteomes" id="UP000265520">
    <property type="component" value="Unassembled WGS sequence"/>
</dbReference>
<dbReference type="EMBL" id="LXQA010684715">
    <property type="protein sequence ID" value="MCI65897.1"/>
    <property type="molecule type" value="Genomic_DNA"/>
</dbReference>
<name>A0A392TZC4_9FABA</name>
<evidence type="ECO:0000313" key="2">
    <source>
        <dbReference type="Proteomes" id="UP000265520"/>
    </source>
</evidence>
<evidence type="ECO:0000313" key="1">
    <source>
        <dbReference type="EMBL" id="MCI65897.1"/>
    </source>
</evidence>
<keyword evidence="2" id="KW-1185">Reference proteome</keyword>
<feature type="non-terminal residue" evidence="1">
    <location>
        <position position="19"/>
    </location>
</feature>
<comment type="caution">
    <text evidence="1">The sequence shown here is derived from an EMBL/GenBank/DDBJ whole genome shotgun (WGS) entry which is preliminary data.</text>
</comment>
<accession>A0A392TZC4</accession>
<organism evidence="1 2">
    <name type="scientific">Trifolium medium</name>
    <dbReference type="NCBI Taxonomy" id="97028"/>
    <lineage>
        <taxon>Eukaryota</taxon>
        <taxon>Viridiplantae</taxon>
        <taxon>Streptophyta</taxon>
        <taxon>Embryophyta</taxon>
        <taxon>Tracheophyta</taxon>
        <taxon>Spermatophyta</taxon>
        <taxon>Magnoliopsida</taxon>
        <taxon>eudicotyledons</taxon>
        <taxon>Gunneridae</taxon>
        <taxon>Pentapetalae</taxon>
        <taxon>rosids</taxon>
        <taxon>fabids</taxon>
        <taxon>Fabales</taxon>
        <taxon>Fabaceae</taxon>
        <taxon>Papilionoideae</taxon>
        <taxon>50 kb inversion clade</taxon>
        <taxon>NPAAA clade</taxon>
        <taxon>Hologalegina</taxon>
        <taxon>IRL clade</taxon>
        <taxon>Trifolieae</taxon>
        <taxon>Trifolium</taxon>
    </lineage>
</organism>
<reference evidence="1 2" key="1">
    <citation type="journal article" date="2018" name="Front. Plant Sci.">
        <title>Red Clover (Trifolium pratense) and Zigzag Clover (T. medium) - A Picture of Genomic Similarities and Differences.</title>
        <authorList>
            <person name="Dluhosova J."/>
            <person name="Istvanek J."/>
            <person name="Nedelnik J."/>
            <person name="Repkova J."/>
        </authorList>
    </citation>
    <scope>NUCLEOTIDE SEQUENCE [LARGE SCALE GENOMIC DNA]</scope>
    <source>
        <strain evidence="2">cv. 10/8</strain>
        <tissue evidence="1">Leaf</tissue>
    </source>
</reference>
<proteinExistence type="predicted"/>